<protein>
    <submittedName>
        <fullName evidence="1">Uncharacterized protein</fullName>
    </submittedName>
</protein>
<evidence type="ECO:0000313" key="2">
    <source>
        <dbReference type="Proteomes" id="UP001196413"/>
    </source>
</evidence>
<name>A0AAD5MVH6_PARTN</name>
<keyword evidence="2" id="KW-1185">Reference proteome</keyword>
<dbReference type="Proteomes" id="UP001196413">
    <property type="component" value="Unassembled WGS sequence"/>
</dbReference>
<accession>A0AAD5MVH6</accession>
<dbReference type="AlphaFoldDB" id="A0AAD5MVH6"/>
<sequence length="117" mass="13103">MGKWFNRALKSLSQGSFRAKRHTPSQKCSRRCYLLLNMDKVGNENAKSEPPRRDHYQKFSAVTPTNDSPSLAPLGSFRSTIRYAASVIGWSSTTQSPVVRFRKVASRISSSTSHTPI</sequence>
<evidence type="ECO:0000313" key="1">
    <source>
        <dbReference type="EMBL" id="KAJ1354751.1"/>
    </source>
</evidence>
<reference evidence="1" key="1">
    <citation type="submission" date="2021-06" db="EMBL/GenBank/DDBJ databases">
        <title>Parelaphostrongylus tenuis whole genome reference sequence.</title>
        <authorList>
            <person name="Garwood T.J."/>
            <person name="Larsen P.A."/>
            <person name="Fountain-Jones N.M."/>
            <person name="Garbe J.R."/>
            <person name="Macchietto M.G."/>
            <person name="Kania S.A."/>
            <person name="Gerhold R.W."/>
            <person name="Richards J.E."/>
            <person name="Wolf T.M."/>
        </authorList>
    </citation>
    <scope>NUCLEOTIDE SEQUENCE</scope>
    <source>
        <strain evidence="1">MNPRO001-30</strain>
        <tissue evidence="1">Meninges</tissue>
    </source>
</reference>
<proteinExistence type="predicted"/>
<comment type="caution">
    <text evidence="1">The sequence shown here is derived from an EMBL/GenBank/DDBJ whole genome shotgun (WGS) entry which is preliminary data.</text>
</comment>
<dbReference type="EMBL" id="JAHQIW010002194">
    <property type="protein sequence ID" value="KAJ1354751.1"/>
    <property type="molecule type" value="Genomic_DNA"/>
</dbReference>
<organism evidence="1 2">
    <name type="scientific">Parelaphostrongylus tenuis</name>
    <name type="common">Meningeal worm</name>
    <dbReference type="NCBI Taxonomy" id="148309"/>
    <lineage>
        <taxon>Eukaryota</taxon>
        <taxon>Metazoa</taxon>
        <taxon>Ecdysozoa</taxon>
        <taxon>Nematoda</taxon>
        <taxon>Chromadorea</taxon>
        <taxon>Rhabditida</taxon>
        <taxon>Rhabditina</taxon>
        <taxon>Rhabditomorpha</taxon>
        <taxon>Strongyloidea</taxon>
        <taxon>Metastrongylidae</taxon>
        <taxon>Parelaphostrongylus</taxon>
    </lineage>
</organism>
<gene>
    <name evidence="1" type="ORF">KIN20_011768</name>
</gene>